<name>A0A7C8QDL1_ORBOL</name>
<feature type="compositionally biased region" description="Low complexity" evidence="6">
    <location>
        <begin position="879"/>
        <end position="892"/>
    </location>
</feature>
<dbReference type="InterPro" id="IPR008905">
    <property type="entry name" value="EIF3C_N_dom"/>
</dbReference>
<dbReference type="PANTHER" id="PTHR13937:SF0">
    <property type="entry name" value="EUKARYOTIC TRANSLATION INITIATION FACTOR 3 SUBUNIT C-RELATED"/>
    <property type="match status" value="1"/>
</dbReference>
<sequence>MSMSMCSQFTPDRCKCPGILVFTRYHPSGQLGTRPIPLYSEVSRYVLSDSESSSSEEDYSEEEEELEEDVQNDSDESESTEDDDDDNSDDDDEEEEELEDGNAADSQKKNIFTRDVVDEEDSDEDGLRRVVKNKKDKRFEEIETSIRLIENAEKINDWVVISQEFDKLNKLATKAGHGDVVPKPYIKAVADLEDFMNETLLKEKAASKKMNATNAKALNSIKQRLKRNNRQHEQDISQYRADKENYLLEPEVEDIPIPLKPTFEGVEPERVDDDSGAYSVVTRGGKAVQLTKESIFKHLKVIVEARGKKNTDRTEQIRTMEKLLELAQTPYQKIRVLVALISTRYDLSFGVLSYMATDQWKAAEIELNTLLQVLEENPSWIIIESGDEWDDDEKSPPTPAPGEIFKISGSIISFVDRLDDELTKSLQNIDPHTTEYVERLGDEAALYKIIVRSQMYFERLSSNKNAGTIGDSLNRTVMRRVEHLYYKPLAVIETIEEASYTLLTSESSSDVLRSDLKKENPATIVQKLCSHLYKNDSTILRTRAMLCHIYHLALRENFYKSRDMFLMSHLQENIHNADITTQILYNRTLVQVGLCAFRNSLISEAQSCLQEILGSGRVKEHLAQGVGPQSRYSTITPEQERLEKQRQLPFHMHINLELLEAAYLTCSMLLEIPAMAAAGSSPDMRKRVISKTFRRMLEFHERNVFPGPPENTRDHVFQAANALAAGDWKKSCDLIQAIKIWDLLPNSESLKQMLSVRIQEEGLRTYIFTYAPFYDALSLTRLSEMFDLAERKVSALVSKMIAHDEIAAALDQINKTLVFRKGVEVSRLQTLALALSDKASGLIELNERVFEQKAQSGAVGGLQENTTRPGGGGRGAAAGAGAAEMSSSRGSALPPNNETLPPSKVWGVIPA</sequence>
<dbReference type="Proteomes" id="UP000472727">
    <property type="component" value="Unassembled WGS sequence"/>
</dbReference>
<evidence type="ECO:0000256" key="2">
    <source>
        <dbReference type="ARBA" id="ARBA00022540"/>
    </source>
</evidence>
<comment type="caution">
    <text evidence="8">The sequence shown here is derived from an EMBL/GenBank/DDBJ whole genome shotgun (WGS) entry which is preliminary data.</text>
</comment>
<keyword evidence="5" id="KW-0175">Coiled coil</keyword>
<keyword evidence="1 4" id="KW-0963">Cytoplasm</keyword>
<gene>
    <name evidence="4 8" type="primary">NIP1</name>
    <name evidence="8" type="ORF">TWF106_011703</name>
</gene>
<feature type="region of interest" description="Disordered" evidence="6">
    <location>
        <begin position="856"/>
        <end position="911"/>
    </location>
</feature>
<dbReference type="GO" id="GO:0001732">
    <property type="term" value="P:formation of cytoplasmic translation initiation complex"/>
    <property type="evidence" value="ECO:0007669"/>
    <property type="project" value="UniProtKB-UniRule"/>
</dbReference>
<dbReference type="FunFam" id="1.10.10.10:FF:000300">
    <property type="entry name" value="Eukaryotic translation initiation factor 3 subunit C"/>
    <property type="match status" value="1"/>
</dbReference>
<accession>A0A7C8QDL1</accession>
<dbReference type="Pfam" id="PF01399">
    <property type="entry name" value="PCI"/>
    <property type="match status" value="1"/>
</dbReference>
<protein>
    <recommendedName>
        <fullName evidence="4">Eukaryotic translation initiation factor 3 subunit C</fullName>
        <shortName evidence="4">eIF3c</shortName>
    </recommendedName>
    <alternativeName>
        <fullName evidence="4">Eukaryotic translation initiation factor 3 93 kDa subunit homolog</fullName>
        <shortName evidence="4">eIF3 p93</shortName>
    </alternativeName>
    <alternativeName>
        <fullName evidence="4">Translation initiation factor eIF3, p93 subunit homolog</fullName>
    </alternativeName>
</protein>
<dbReference type="GO" id="GO:0003743">
    <property type="term" value="F:translation initiation factor activity"/>
    <property type="evidence" value="ECO:0007669"/>
    <property type="project" value="UniProtKB-UniRule"/>
</dbReference>
<dbReference type="PROSITE" id="PS50250">
    <property type="entry name" value="PCI"/>
    <property type="match status" value="1"/>
</dbReference>
<keyword evidence="2 4" id="KW-0396">Initiation factor</keyword>
<dbReference type="SMART" id="SM00088">
    <property type="entry name" value="PINT"/>
    <property type="match status" value="1"/>
</dbReference>
<evidence type="ECO:0000256" key="5">
    <source>
        <dbReference type="SAM" id="Coils"/>
    </source>
</evidence>
<keyword evidence="3 4" id="KW-0648">Protein biosynthesis</keyword>
<dbReference type="PANTHER" id="PTHR13937">
    <property type="entry name" value="EUKARYOTIC TRANSLATION INITATION FACTOR 3, SUBUNIT 8 EIF3S8 -RELATED"/>
    <property type="match status" value="1"/>
</dbReference>
<evidence type="ECO:0000313" key="8">
    <source>
        <dbReference type="EMBL" id="KAF3207568.1"/>
    </source>
</evidence>
<dbReference type="GO" id="GO:0005852">
    <property type="term" value="C:eukaryotic translation initiation factor 3 complex"/>
    <property type="evidence" value="ECO:0007669"/>
    <property type="project" value="UniProtKB-UniRule"/>
</dbReference>
<feature type="coiled-coil region" evidence="5">
    <location>
        <begin position="215"/>
        <end position="249"/>
    </location>
</feature>
<feature type="compositionally biased region" description="Gly residues" evidence="6">
    <location>
        <begin position="869"/>
        <end position="878"/>
    </location>
</feature>
<dbReference type="EMBL" id="WIWS01000099">
    <property type="protein sequence ID" value="KAF3207568.1"/>
    <property type="molecule type" value="Genomic_DNA"/>
</dbReference>
<dbReference type="InterPro" id="IPR036388">
    <property type="entry name" value="WH-like_DNA-bd_sf"/>
</dbReference>
<evidence type="ECO:0000259" key="7">
    <source>
        <dbReference type="PROSITE" id="PS50250"/>
    </source>
</evidence>
<comment type="subcellular location">
    <subcellularLocation>
        <location evidence="4">Cytoplasm</location>
    </subcellularLocation>
</comment>
<dbReference type="Pfam" id="PF26569">
    <property type="entry name" value="EIF3CL_C"/>
    <property type="match status" value="1"/>
</dbReference>
<dbReference type="GO" id="GO:0031369">
    <property type="term" value="F:translation initiation factor binding"/>
    <property type="evidence" value="ECO:0007669"/>
    <property type="project" value="InterPro"/>
</dbReference>
<dbReference type="GO" id="GO:0003723">
    <property type="term" value="F:RNA binding"/>
    <property type="evidence" value="ECO:0007669"/>
    <property type="project" value="InterPro"/>
</dbReference>
<comment type="similarity">
    <text evidence="4">Belongs to the eIF-3 subunit C family.</text>
</comment>
<dbReference type="InterPro" id="IPR000717">
    <property type="entry name" value="PCI_dom"/>
</dbReference>
<dbReference type="InterPro" id="IPR058999">
    <property type="entry name" value="EIF3CL_C"/>
</dbReference>
<organism evidence="8 9">
    <name type="scientific">Orbilia oligospora</name>
    <name type="common">Nematode-trapping fungus</name>
    <name type="synonym">Arthrobotrys oligospora</name>
    <dbReference type="NCBI Taxonomy" id="2813651"/>
    <lineage>
        <taxon>Eukaryota</taxon>
        <taxon>Fungi</taxon>
        <taxon>Dikarya</taxon>
        <taxon>Ascomycota</taxon>
        <taxon>Pezizomycotina</taxon>
        <taxon>Orbiliomycetes</taxon>
        <taxon>Orbiliales</taxon>
        <taxon>Orbiliaceae</taxon>
        <taxon>Orbilia</taxon>
    </lineage>
</organism>
<dbReference type="GO" id="GO:0016282">
    <property type="term" value="C:eukaryotic 43S preinitiation complex"/>
    <property type="evidence" value="ECO:0007669"/>
    <property type="project" value="UniProtKB-UniRule"/>
</dbReference>
<dbReference type="InterPro" id="IPR027516">
    <property type="entry name" value="EIF3C"/>
</dbReference>
<evidence type="ECO:0000256" key="3">
    <source>
        <dbReference type="ARBA" id="ARBA00022917"/>
    </source>
</evidence>
<dbReference type="AlphaFoldDB" id="A0A7C8QDL1"/>
<feature type="region of interest" description="Disordered" evidence="6">
    <location>
        <begin position="46"/>
        <end position="125"/>
    </location>
</feature>
<comment type="function">
    <text evidence="4">Component of the eukaryotic translation initiation factor 3 (eIF-3) complex, which is involved in protein synthesis of a specialized repertoire of mRNAs and, together with other initiation factors, stimulates binding of mRNA and methionyl-tRNAi to the 40S ribosome. The eIF-3 complex specifically targets and initiates translation of a subset of mRNAs involved in cell proliferation.</text>
</comment>
<dbReference type="Gene3D" id="1.10.10.10">
    <property type="entry name" value="Winged helix-like DNA-binding domain superfamily/Winged helix DNA-binding domain"/>
    <property type="match status" value="1"/>
</dbReference>
<dbReference type="SUPFAM" id="SSF46785">
    <property type="entry name" value="Winged helix' DNA-binding domain"/>
    <property type="match status" value="1"/>
</dbReference>
<dbReference type="InterPro" id="IPR036390">
    <property type="entry name" value="WH_DNA-bd_sf"/>
</dbReference>
<comment type="subunit">
    <text evidence="4">Component of the eukaryotic translation initiation factor 3 (eIF-3) complex.</text>
</comment>
<dbReference type="GO" id="GO:0033290">
    <property type="term" value="C:eukaryotic 48S preinitiation complex"/>
    <property type="evidence" value="ECO:0007669"/>
    <property type="project" value="UniProtKB-UniRule"/>
</dbReference>
<feature type="domain" description="PCI" evidence="7">
    <location>
        <begin position="650"/>
        <end position="824"/>
    </location>
</feature>
<dbReference type="Pfam" id="PF05470">
    <property type="entry name" value="eIF-3c_N"/>
    <property type="match status" value="2"/>
</dbReference>
<evidence type="ECO:0000256" key="4">
    <source>
        <dbReference type="HAMAP-Rule" id="MF_03002"/>
    </source>
</evidence>
<dbReference type="HAMAP" id="MF_03002">
    <property type="entry name" value="eIF3c"/>
    <property type="match status" value="1"/>
</dbReference>
<evidence type="ECO:0000313" key="9">
    <source>
        <dbReference type="Proteomes" id="UP000472727"/>
    </source>
</evidence>
<evidence type="ECO:0000256" key="1">
    <source>
        <dbReference type="ARBA" id="ARBA00022490"/>
    </source>
</evidence>
<evidence type="ECO:0000256" key="6">
    <source>
        <dbReference type="SAM" id="MobiDB-lite"/>
    </source>
</evidence>
<proteinExistence type="inferred from homology"/>
<reference evidence="8 9" key="1">
    <citation type="submission" date="2019-06" db="EMBL/GenBank/DDBJ databases">
        <authorList>
            <person name="Palmer J.M."/>
        </authorList>
    </citation>
    <scope>NUCLEOTIDE SEQUENCE [LARGE SCALE GENOMIC DNA]</scope>
    <source>
        <strain evidence="8 9">TWF106</strain>
    </source>
</reference>
<feature type="compositionally biased region" description="Acidic residues" evidence="6">
    <location>
        <begin position="54"/>
        <end position="102"/>
    </location>
</feature>